<evidence type="ECO:0000313" key="4">
    <source>
        <dbReference type="Proteomes" id="UP001284771"/>
    </source>
</evidence>
<organism evidence="1 3">
    <name type="scientific">Priestia flexa</name>
    <dbReference type="NCBI Taxonomy" id="86664"/>
    <lineage>
        <taxon>Bacteria</taxon>
        <taxon>Bacillati</taxon>
        <taxon>Bacillota</taxon>
        <taxon>Bacilli</taxon>
        <taxon>Bacillales</taxon>
        <taxon>Bacillaceae</taxon>
        <taxon>Priestia</taxon>
    </lineage>
</organism>
<protein>
    <submittedName>
        <fullName evidence="1">Spo0E family sporulation regulatory protein-aspartic acid phosphatase</fullName>
    </submittedName>
</protein>
<evidence type="ECO:0000313" key="3">
    <source>
        <dbReference type="Proteomes" id="UP000664578"/>
    </source>
</evidence>
<dbReference type="EMBL" id="JAEMWV010000016">
    <property type="protein sequence ID" value="MBN8253882.1"/>
    <property type="molecule type" value="Genomic_DNA"/>
</dbReference>
<dbReference type="InterPro" id="IPR037208">
    <property type="entry name" value="Spo0E-like_sf"/>
</dbReference>
<dbReference type="Pfam" id="PF09388">
    <property type="entry name" value="SpoOE-like"/>
    <property type="match status" value="1"/>
</dbReference>
<dbReference type="GO" id="GO:0046983">
    <property type="term" value="F:protein dimerization activity"/>
    <property type="evidence" value="ECO:0007669"/>
    <property type="project" value="InterPro"/>
</dbReference>
<dbReference type="EMBL" id="JAWUZT010000007">
    <property type="protein sequence ID" value="MDW8515363.1"/>
    <property type="molecule type" value="Genomic_DNA"/>
</dbReference>
<dbReference type="Proteomes" id="UP001284771">
    <property type="component" value="Unassembled WGS sequence"/>
</dbReference>
<reference evidence="4" key="2">
    <citation type="submission" date="2023-07" db="EMBL/GenBank/DDBJ databases">
        <title>Draft genomic sequences of Priestia flexa CCM isolated from the soil of an abandoned mine contaminated by free cyanide in the high Andean zone of Tacna, Peru.</title>
        <authorList>
            <person name="Caceda Quiroz C.J."/>
            <person name="Maraza Chooque G.J."/>
            <person name="Fora Quispe G.L."/>
            <person name="Carpio Mamani M."/>
        </authorList>
    </citation>
    <scope>NUCLEOTIDE SEQUENCE [LARGE SCALE GENOMIC DNA]</scope>
    <source>
        <strain evidence="4">CCM</strain>
    </source>
</reference>
<keyword evidence="4" id="KW-1185">Reference proteome</keyword>
<dbReference type="InterPro" id="IPR036638">
    <property type="entry name" value="HLH_DNA-bd_sf"/>
</dbReference>
<dbReference type="Gene3D" id="4.10.280.10">
    <property type="entry name" value="Helix-loop-helix DNA-binding domain"/>
    <property type="match status" value="1"/>
</dbReference>
<dbReference type="InterPro" id="IPR018540">
    <property type="entry name" value="Spo0E-like"/>
</dbReference>
<evidence type="ECO:0000313" key="2">
    <source>
        <dbReference type="EMBL" id="MDW8515363.1"/>
    </source>
</evidence>
<gene>
    <name evidence="1" type="ORF">JF537_20350</name>
    <name evidence="2" type="ORF">RIB56_04390</name>
</gene>
<name>A0A1N6XSY4_9BACI</name>
<reference evidence="1" key="1">
    <citation type="submission" date="2020-12" db="EMBL/GenBank/DDBJ databases">
        <title>PHA producing bacteria isolated from mangrove.</title>
        <authorList>
            <person name="Zheng W."/>
            <person name="Yu S."/>
            <person name="Huang Y."/>
        </authorList>
    </citation>
    <scope>NUCLEOTIDE SEQUENCE</scope>
    <source>
        <strain evidence="1">GN22-4</strain>
    </source>
</reference>
<accession>A0A1N6XSY4</accession>
<proteinExistence type="predicted"/>
<reference evidence="2" key="3">
    <citation type="submission" date="2024-05" db="EMBL/GenBank/DDBJ databases">
        <title>Draft genomic sequences of Priestia flexa CCM isolated from the soil of an abandoned mine contaminated by free cyanide in the high Andean zone of Tacna, Peru.</title>
        <authorList>
            <person name="Caceda Quiroz C.J."/>
            <person name="Maraza Chooque G.J."/>
            <person name="Fora Quispe G.L."/>
            <person name="Carpio Mamani M."/>
        </authorList>
    </citation>
    <scope>NUCLEOTIDE SEQUENCE</scope>
    <source>
        <strain evidence="2">CCM</strain>
    </source>
</reference>
<comment type="caution">
    <text evidence="1">The sequence shown here is derived from an EMBL/GenBank/DDBJ whole genome shotgun (WGS) entry which is preliminary data.</text>
</comment>
<sequence>MKLSQLEKEIRALQDIIYRLAKETNEYSYGTILKVSQELDKKIFLYQKLKNSCD</sequence>
<dbReference type="SUPFAM" id="SSF140500">
    <property type="entry name" value="BAS1536-like"/>
    <property type="match status" value="1"/>
</dbReference>
<accession>A0A4P8XC08</accession>
<dbReference type="RefSeq" id="WP_076513299.1">
    <property type="nucleotide sequence ID" value="NZ_CANLXW010000079.1"/>
</dbReference>
<evidence type="ECO:0000313" key="1">
    <source>
        <dbReference type="EMBL" id="MBN8253882.1"/>
    </source>
</evidence>
<dbReference type="GO" id="GO:0043937">
    <property type="term" value="P:regulation of sporulation"/>
    <property type="evidence" value="ECO:0007669"/>
    <property type="project" value="InterPro"/>
</dbReference>
<dbReference type="Proteomes" id="UP000664578">
    <property type="component" value="Unassembled WGS sequence"/>
</dbReference>
<dbReference type="AlphaFoldDB" id="A0A1N6XSY4"/>